<evidence type="ECO:0000313" key="9">
    <source>
        <dbReference type="EMBL" id="QIW79099.1"/>
    </source>
</evidence>
<evidence type="ECO:0000256" key="5">
    <source>
        <dbReference type="ARBA" id="ARBA00022989"/>
    </source>
</evidence>
<dbReference type="AlphaFoldDB" id="A0A6H0WGK4"/>
<feature type="transmembrane region" description="Helical" evidence="7">
    <location>
        <begin position="308"/>
        <end position="332"/>
    </location>
</feature>
<feature type="transmembrane region" description="Helical" evidence="7">
    <location>
        <begin position="183"/>
        <end position="204"/>
    </location>
</feature>
<evidence type="ECO:0000256" key="6">
    <source>
        <dbReference type="ARBA" id="ARBA00023136"/>
    </source>
</evidence>
<comment type="similarity">
    <text evidence="2">Belongs to the acyltransferase 3 family.</text>
</comment>
<comment type="subcellular location">
    <subcellularLocation>
        <location evidence="1">Cell membrane</location>
        <topology evidence="1">Multi-pass membrane protein</topology>
    </subcellularLocation>
</comment>
<proteinExistence type="inferred from homology"/>
<evidence type="ECO:0000259" key="8">
    <source>
        <dbReference type="Pfam" id="PF01757"/>
    </source>
</evidence>
<keyword evidence="9" id="KW-0012">Acyltransferase</keyword>
<dbReference type="GO" id="GO:0016413">
    <property type="term" value="F:O-acetyltransferase activity"/>
    <property type="evidence" value="ECO:0007669"/>
    <property type="project" value="TreeGrafter"/>
</dbReference>
<evidence type="ECO:0000313" key="10">
    <source>
        <dbReference type="Proteomes" id="UP000501914"/>
    </source>
</evidence>
<organism evidence="9 10">
    <name type="scientific">Bacillus tequilensis</name>
    <dbReference type="NCBI Taxonomy" id="227866"/>
    <lineage>
        <taxon>Bacteria</taxon>
        <taxon>Bacillati</taxon>
        <taxon>Bacillota</taxon>
        <taxon>Bacilli</taxon>
        <taxon>Bacillales</taxon>
        <taxon>Bacillaceae</taxon>
        <taxon>Bacillus</taxon>
    </lineage>
</organism>
<feature type="transmembrane region" description="Helical" evidence="7">
    <location>
        <begin position="252"/>
        <end position="268"/>
    </location>
</feature>
<keyword evidence="10" id="KW-1185">Reference proteome</keyword>
<dbReference type="InterPro" id="IPR002656">
    <property type="entry name" value="Acyl_transf_3_dom"/>
</dbReference>
<protein>
    <submittedName>
        <fullName evidence="9">Acyltransferase family protein</fullName>
    </submittedName>
</protein>
<feature type="transmembrane region" description="Helical" evidence="7">
    <location>
        <begin position="280"/>
        <end position="302"/>
    </location>
</feature>
<keyword evidence="9" id="KW-0808">Transferase</keyword>
<name>A0A6H0WGK4_9BACI</name>
<gene>
    <name evidence="9" type="ORF">G4P54_04380</name>
</gene>
<keyword evidence="6 7" id="KW-0472">Membrane</keyword>
<sequence>MQIKEIFMIRCMSCLSVVLLHIISMVLMLQAEALANISHTVDSFRTLLMFSTPAFIFISEFLLAHSYPGGVPDGFLKKRGKVIFVPFLFIAAIDALLMTSAMGEEVTFLAFVQKYLANVLLGNFIGYFILVIFQFYILHMMFHEYLKKASPKWVLSISFVVTAAYLSYFSAVSPAPVTEEGGAFPFFWVPFAGWLFYFCLAYYCGKEYKRFLALLNQYRLVIYGVALASAALVVTVSYVGEIGMISSKRPDIMLYSTSMIFLCFHLFSKMKHVPKIMMFISNYSFSIYLLHAYFMIAGYVLLTNIPGIPAVPAVLLLFAVCIAGPILTSWALNKFKYGYLFVGKIYQPKQKKATAEVRDHAG</sequence>
<feature type="transmembrane region" description="Helical" evidence="7">
    <location>
        <begin position="153"/>
        <end position="171"/>
    </location>
</feature>
<feature type="transmembrane region" description="Helical" evidence="7">
    <location>
        <begin position="7"/>
        <end position="31"/>
    </location>
</feature>
<dbReference type="EMBL" id="CP048852">
    <property type="protein sequence ID" value="QIW79099.1"/>
    <property type="molecule type" value="Genomic_DNA"/>
</dbReference>
<dbReference type="GO" id="GO:0005886">
    <property type="term" value="C:plasma membrane"/>
    <property type="evidence" value="ECO:0007669"/>
    <property type="project" value="UniProtKB-SubCell"/>
</dbReference>
<feature type="domain" description="Acyltransferase 3" evidence="8">
    <location>
        <begin position="8"/>
        <end position="330"/>
    </location>
</feature>
<keyword evidence="3" id="KW-1003">Cell membrane</keyword>
<feature type="transmembrane region" description="Helical" evidence="7">
    <location>
        <begin position="43"/>
        <end position="63"/>
    </location>
</feature>
<dbReference type="PANTHER" id="PTHR40074">
    <property type="entry name" value="O-ACETYLTRANSFERASE WECH"/>
    <property type="match status" value="1"/>
</dbReference>
<evidence type="ECO:0000256" key="3">
    <source>
        <dbReference type="ARBA" id="ARBA00022475"/>
    </source>
</evidence>
<feature type="transmembrane region" description="Helical" evidence="7">
    <location>
        <begin position="220"/>
        <end position="240"/>
    </location>
</feature>
<keyword evidence="5 7" id="KW-1133">Transmembrane helix</keyword>
<dbReference type="RefSeq" id="WP_167871902.1">
    <property type="nucleotide sequence ID" value="NZ_CP048852.1"/>
</dbReference>
<feature type="transmembrane region" description="Helical" evidence="7">
    <location>
        <begin position="115"/>
        <end position="141"/>
    </location>
</feature>
<dbReference type="GO" id="GO:0009246">
    <property type="term" value="P:enterobacterial common antigen biosynthetic process"/>
    <property type="evidence" value="ECO:0007669"/>
    <property type="project" value="TreeGrafter"/>
</dbReference>
<evidence type="ECO:0000256" key="2">
    <source>
        <dbReference type="ARBA" id="ARBA00007400"/>
    </source>
</evidence>
<feature type="transmembrane region" description="Helical" evidence="7">
    <location>
        <begin position="83"/>
        <end position="103"/>
    </location>
</feature>
<dbReference type="PANTHER" id="PTHR40074:SF2">
    <property type="entry name" value="O-ACETYLTRANSFERASE WECH"/>
    <property type="match status" value="1"/>
</dbReference>
<evidence type="ECO:0000256" key="4">
    <source>
        <dbReference type="ARBA" id="ARBA00022692"/>
    </source>
</evidence>
<reference evidence="9 10" key="1">
    <citation type="submission" date="2020-02" db="EMBL/GenBank/DDBJ databases">
        <title>Genome sequencing, annotation and comparative genomic analysis of Bacillus tequilensis EA-CB0015, an effective biological control agent against Pseudocercospora fijiensis in banana plants.</title>
        <authorList>
            <person name="Cuellar-Gaviria T.Z."/>
            <person name="Ju K.-S."/>
            <person name="Villegas-Escobar V."/>
        </authorList>
    </citation>
    <scope>NUCLEOTIDE SEQUENCE [LARGE SCALE GENOMIC DNA]</scope>
    <source>
        <strain evidence="9 10">EA-CB0015</strain>
    </source>
</reference>
<evidence type="ECO:0000256" key="7">
    <source>
        <dbReference type="SAM" id="Phobius"/>
    </source>
</evidence>
<dbReference type="KEGG" id="bteq:G4P54_04380"/>
<evidence type="ECO:0000256" key="1">
    <source>
        <dbReference type="ARBA" id="ARBA00004651"/>
    </source>
</evidence>
<dbReference type="Pfam" id="PF01757">
    <property type="entry name" value="Acyl_transf_3"/>
    <property type="match status" value="1"/>
</dbReference>
<keyword evidence="4 7" id="KW-0812">Transmembrane</keyword>
<dbReference type="Proteomes" id="UP000501914">
    <property type="component" value="Chromosome"/>
</dbReference>
<accession>A0A6H0WGK4</accession>